<dbReference type="Pfam" id="PF01957">
    <property type="entry name" value="NfeD"/>
    <property type="match status" value="1"/>
</dbReference>
<feature type="domain" description="NfeD integral membrane" evidence="7">
    <location>
        <begin position="198"/>
        <end position="312"/>
    </location>
</feature>
<dbReference type="SUPFAM" id="SSF141322">
    <property type="entry name" value="NfeD domain-like"/>
    <property type="match status" value="1"/>
</dbReference>
<evidence type="ECO:0000256" key="3">
    <source>
        <dbReference type="ARBA" id="ARBA00022989"/>
    </source>
</evidence>
<dbReference type="Gene3D" id="2.40.50.140">
    <property type="entry name" value="Nucleic acid-binding proteins"/>
    <property type="match status" value="1"/>
</dbReference>
<dbReference type="InterPro" id="IPR056738">
    <property type="entry name" value="NfeD1b_N"/>
</dbReference>
<evidence type="ECO:0000256" key="2">
    <source>
        <dbReference type="ARBA" id="ARBA00022692"/>
    </source>
</evidence>
<evidence type="ECO:0000259" key="8">
    <source>
        <dbReference type="Pfam" id="PF25145"/>
    </source>
</evidence>
<evidence type="ECO:0000313" key="9">
    <source>
        <dbReference type="EMBL" id="ABO08748.1"/>
    </source>
</evidence>
<dbReference type="EMBL" id="CP000561">
    <property type="protein sequence ID" value="ABO08748.1"/>
    <property type="molecule type" value="Genomic_DNA"/>
</dbReference>
<accession>A3MVT1</accession>
<keyword evidence="10" id="KW-1185">Reference proteome</keyword>
<feature type="domain" description="NfeD-like C-terminal" evidence="6">
    <location>
        <begin position="329"/>
        <end position="386"/>
    </location>
</feature>
<comment type="subcellular location">
    <subcellularLocation>
        <location evidence="1">Membrane</location>
        <topology evidence="1">Multi-pass membrane protein</topology>
    </subcellularLocation>
</comment>
<evidence type="ECO:0000259" key="6">
    <source>
        <dbReference type="Pfam" id="PF01957"/>
    </source>
</evidence>
<dbReference type="Gene3D" id="3.90.226.10">
    <property type="entry name" value="2-enoyl-CoA Hydratase, Chain A, domain 1"/>
    <property type="match status" value="1"/>
</dbReference>
<dbReference type="InterPro" id="IPR052165">
    <property type="entry name" value="Membrane_assoc_protease"/>
</dbReference>
<gene>
    <name evidence="9" type="ordered locus">Pcal_1326</name>
</gene>
<feature type="transmembrane region" description="Helical" evidence="5">
    <location>
        <begin position="296"/>
        <end position="315"/>
    </location>
</feature>
<dbReference type="STRING" id="410359.Pcal_1326"/>
<dbReference type="Proteomes" id="UP000001431">
    <property type="component" value="Chromosome"/>
</dbReference>
<dbReference type="Pfam" id="PF24961">
    <property type="entry name" value="NfeD_membrane"/>
    <property type="match status" value="1"/>
</dbReference>
<dbReference type="InterPro" id="IPR012340">
    <property type="entry name" value="NA-bd_OB-fold"/>
</dbReference>
<protein>
    <submittedName>
        <fullName evidence="9">Uncharacterized protein</fullName>
    </submittedName>
</protein>
<feature type="transmembrane region" description="Helical" evidence="5">
    <location>
        <begin position="270"/>
        <end position="290"/>
    </location>
</feature>
<organism evidence="9 10">
    <name type="scientific">Pyrobaculum calidifontis (strain DSM 21063 / JCM 11548 / VA1)</name>
    <dbReference type="NCBI Taxonomy" id="410359"/>
    <lineage>
        <taxon>Archaea</taxon>
        <taxon>Thermoproteota</taxon>
        <taxon>Thermoprotei</taxon>
        <taxon>Thermoproteales</taxon>
        <taxon>Thermoproteaceae</taxon>
        <taxon>Pyrobaculum</taxon>
    </lineage>
</organism>
<keyword evidence="3 5" id="KW-1133">Transmembrane helix</keyword>
<dbReference type="InterPro" id="IPR029045">
    <property type="entry name" value="ClpP/crotonase-like_dom_sf"/>
</dbReference>
<evidence type="ECO:0000256" key="5">
    <source>
        <dbReference type="SAM" id="Phobius"/>
    </source>
</evidence>
<dbReference type="GO" id="GO:0005886">
    <property type="term" value="C:plasma membrane"/>
    <property type="evidence" value="ECO:0007669"/>
    <property type="project" value="TreeGrafter"/>
</dbReference>
<evidence type="ECO:0000313" key="10">
    <source>
        <dbReference type="Proteomes" id="UP000001431"/>
    </source>
</evidence>
<sequence>MRLFLVALALAAALKAAGVVVVYLDGTVDGTAASLVSAALAEAEGRGVPLLIVLDTYGGFLQPTDQIVDAILRARVEVYAYVPRGGKAMSAGAFIAIAADRLYMDPTGEIGAAEPRPPDPKAVNYAEGRMRALAQRKWNDSRVDVAASFVRENRVLTGREAVALGLAEPPPPGGWEIVAEYKRDPLMRLLNALSDPTLVALLLLLGAVLIGYELLAAGFQGVGVVGAVLLVLALYLVGQLGIDWLVAALAIGGAALIAAEVVVGHGAFAASGLAMFALAVYLAAASQPYYQAGELAYLLAGLGALGAVAVAYLGYKVRKALRRRPSYYVEELRGARGVAKTAIGPGRPGVVYAKGEEWTAVSDEEVPPGAEVVIVDVEGLTVKVKKAG</sequence>
<dbReference type="InterPro" id="IPR056739">
    <property type="entry name" value="NfeD_membrane"/>
</dbReference>
<dbReference type="PANTHER" id="PTHR33507:SF3">
    <property type="entry name" value="INNER MEMBRANE PROTEIN YBBJ"/>
    <property type="match status" value="1"/>
</dbReference>
<evidence type="ECO:0000256" key="4">
    <source>
        <dbReference type="ARBA" id="ARBA00023136"/>
    </source>
</evidence>
<dbReference type="RefSeq" id="WP_011850006.1">
    <property type="nucleotide sequence ID" value="NC_009073.1"/>
</dbReference>
<keyword evidence="4 5" id="KW-0472">Membrane</keyword>
<dbReference type="SUPFAM" id="SSF52096">
    <property type="entry name" value="ClpP/crotonase"/>
    <property type="match status" value="1"/>
</dbReference>
<dbReference type="GeneID" id="4909768"/>
<name>A3MVT1_PYRCJ</name>
<proteinExistence type="predicted"/>
<dbReference type="CDD" id="cd07021">
    <property type="entry name" value="Clp_protease_NfeD_like"/>
    <property type="match status" value="1"/>
</dbReference>
<evidence type="ECO:0000259" key="7">
    <source>
        <dbReference type="Pfam" id="PF24961"/>
    </source>
</evidence>
<dbReference type="AlphaFoldDB" id="A3MVT1"/>
<keyword evidence="2 5" id="KW-0812">Transmembrane</keyword>
<feature type="domain" description="NfeD1b N-terminal" evidence="8">
    <location>
        <begin position="19"/>
        <end position="116"/>
    </location>
</feature>
<reference evidence="9" key="1">
    <citation type="submission" date="2007-02" db="EMBL/GenBank/DDBJ databases">
        <title>Complete sequence of Pyrobaculum calidifontis JCM 11548.</title>
        <authorList>
            <consortium name="US DOE Joint Genome Institute"/>
            <person name="Copeland A."/>
            <person name="Lucas S."/>
            <person name="Lapidus A."/>
            <person name="Barry K."/>
            <person name="Glavina del Rio T."/>
            <person name="Dalin E."/>
            <person name="Tice H."/>
            <person name="Pitluck S."/>
            <person name="Chain P."/>
            <person name="Malfatti S."/>
            <person name="Shin M."/>
            <person name="Vergez L."/>
            <person name="Schmutz J."/>
            <person name="Larimer F."/>
            <person name="Land M."/>
            <person name="Hauser L."/>
            <person name="Kyrpides N."/>
            <person name="Mikhailova N."/>
            <person name="Cozen A.E."/>
            <person name="Fitz-Gibbon S.T."/>
            <person name="House C.H."/>
            <person name="Saltikov C."/>
            <person name="Lowe T.M."/>
            <person name="Richardson P."/>
        </authorList>
    </citation>
    <scope>NUCLEOTIDE SEQUENCE [LARGE SCALE GENOMIC DNA]</scope>
    <source>
        <strain evidence="9">JCM 11548</strain>
    </source>
</reference>
<dbReference type="InterPro" id="IPR002810">
    <property type="entry name" value="NfeD-like_C"/>
</dbReference>
<dbReference type="PANTHER" id="PTHR33507">
    <property type="entry name" value="INNER MEMBRANE PROTEIN YBBJ"/>
    <property type="match status" value="1"/>
</dbReference>
<evidence type="ECO:0000256" key="1">
    <source>
        <dbReference type="ARBA" id="ARBA00004141"/>
    </source>
</evidence>
<feature type="transmembrane region" description="Helical" evidence="5">
    <location>
        <begin position="197"/>
        <end position="215"/>
    </location>
</feature>
<feature type="transmembrane region" description="Helical" evidence="5">
    <location>
        <begin position="222"/>
        <end position="238"/>
    </location>
</feature>
<dbReference type="HOGENOM" id="CLU_024619_1_1_2"/>
<dbReference type="eggNOG" id="arCOG01910">
    <property type="taxonomic scope" value="Archaea"/>
</dbReference>
<dbReference type="OrthoDB" id="29262at2157"/>
<dbReference type="KEGG" id="pcl:Pcal_1326"/>
<dbReference type="Pfam" id="PF25145">
    <property type="entry name" value="NfeD1b_N"/>
    <property type="match status" value="1"/>
</dbReference>